<evidence type="ECO:0000313" key="3">
    <source>
        <dbReference type="EMBL" id="GAA0309929.1"/>
    </source>
</evidence>
<dbReference type="Proteomes" id="UP001501787">
    <property type="component" value="Unassembled WGS sequence"/>
</dbReference>
<dbReference type="Pfam" id="PF13175">
    <property type="entry name" value="AAA_15"/>
    <property type="match status" value="1"/>
</dbReference>
<reference evidence="4" key="1">
    <citation type="journal article" date="2019" name="Int. J. Syst. Evol. Microbiol.">
        <title>The Global Catalogue of Microorganisms (GCM) 10K type strain sequencing project: providing services to taxonomists for standard genome sequencing and annotation.</title>
        <authorList>
            <consortium name="The Broad Institute Genomics Platform"/>
            <consortium name="The Broad Institute Genome Sequencing Center for Infectious Disease"/>
            <person name="Wu L."/>
            <person name="Ma J."/>
        </authorList>
    </citation>
    <scope>NUCLEOTIDE SEQUENCE [LARGE SCALE GENOMIC DNA]</scope>
    <source>
        <strain evidence="4">JCM 16343</strain>
    </source>
</reference>
<accession>A0ABP3FAG5</accession>
<evidence type="ECO:0000259" key="2">
    <source>
        <dbReference type="Pfam" id="PF13175"/>
    </source>
</evidence>
<evidence type="ECO:0000256" key="1">
    <source>
        <dbReference type="SAM" id="Coils"/>
    </source>
</evidence>
<dbReference type="Gene3D" id="3.40.50.300">
    <property type="entry name" value="P-loop containing nucleotide triphosphate hydrolases"/>
    <property type="match status" value="1"/>
</dbReference>
<dbReference type="InterPro" id="IPR041685">
    <property type="entry name" value="AAA_GajA/Old/RecF-like"/>
</dbReference>
<comment type="caution">
    <text evidence="3">The sequence shown here is derived from an EMBL/GenBank/DDBJ whole genome shotgun (WGS) entry which is preliminary data.</text>
</comment>
<keyword evidence="1" id="KW-0175">Coiled coil</keyword>
<gene>
    <name evidence="3" type="ORF">GCM10009129_03910</name>
</gene>
<dbReference type="InterPro" id="IPR027417">
    <property type="entry name" value="P-loop_NTPase"/>
</dbReference>
<dbReference type="EMBL" id="BAAAFR010000001">
    <property type="protein sequence ID" value="GAA0309929.1"/>
    <property type="molecule type" value="Genomic_DNA"/>
</dbReference>
<dbReference type="PANTHER" id="PTHR43581:SF4">
    <property type="entry name" value="ATP_GTP PHOSPHATASE"/>
    <property type="match status" value="1"/>
</dbReference>
<dbReference type="SUPFAM" id="SSF52540">
    <property type="entry name" value="P-loop containing nucleoside triphosphate hydrolases"/>
    <property type="match status" value="1"/>
</dbReference>
<feature type="domain" description="Endonuclease GajA/Old nuclease/RecF-like AAA" evidence="2">
    <location>
        <begin position="34"/>
        <end position="357"/>
    </location>
</feature>
<sequence length="660" mass="77219">MTNEVIDSIKLWFHEDITEFNSEDGLKKENPFELKRFNIIVGANNSGKSRFMRELGITIFNNNARYRQLSSFIDILDEASSIFKDNIPNAIPNVDKSTSYSITNIISEYQTTMNTINYYIEHLKKKHYPRGYFNQNPFLYKVYELRQSNDNDREDLLKNLKNLNSRILDLSDREDIKAVMRKSVFYINNLRSLKSLANGNRKNIVEQDSIVHPLLNCVAEDYQFSEKQIISGEDFFDFLADSLLGMPNERQNVVDYQKLLSRYFFNNQEVTIIPNRTSNTLQIKIGEDQQFPISNLGDGLQQVIILTYKAFLIKEPTFFLIEEPEMHLHAGYVKQVVKFLMNETSHYYMATTHSNYLLDMINEDQRIALYRVDREQNEENPQQYETIIKRCDNDRTILRTLGVSPSSVFLANCTIWVEGITDRLYFVQYLRKYLEELKTTDEELWKDYSRFIDGYHYAFVEYQGSNLDHWDFEVDCPDDVNSSFDKGLPALLTTSHALVIADADLRDKPRFTELQNQLNDNMIVTQGKETENTLPTNLLKKKFFSMCPENGLSNQGRKKKLENFEEYDKYFDSTHETSDLGIGDYLNNILEAMRTDEILPPIPEDKNSFTFSDGGQKTIKNKSDFCRDIVGLMEEEEWTLTESARLICEKIFEHIKRNNS</sequence>
<feature type="coiled-coil region" evidence="1">
    <location>
        <begin position="146"/>
        <end position="173"/>
    </location>
</feature>
<evidence type="ECO:0000313" key="4">
    <source>
        <dbReference type="Proteomes" id="UP001501787"/>
    </source>
</evidence>
<organism evidence="3 4">
    <name type="scientific">Psychrobacter aestuarii</name>
    <dbReference type="NCBI Taxonomy" id="556327"/>
    <lineage>
        <taxon>Bacteria</taxon>
        <taxon>Pseudomonadati</taxon>
        <taxon>Pseudomonadota</taxon>
        <taxon>Gammaproteobacteria</taxon>
        <taxon>Moraxellales</taxon>
        <taxon>Moraxellaceae</taxon>
        <taxon>Psychrobacter</taxon>
    </lineage>
</organism>
<proteinExistence type="predicted"/>
<name>A0ABP3FAG5_9GAMM</name>
<dbReference type="PANTHER" id="PTHR43581">
    <property type="entry name" value="ATP/GTP PHOSPHATASE"/>
    <property type="match status" value="1"/>
</dbReference>
<dbReference type="InterPro" id="IPR051396">
    <property type="entry name" value="Bact_Antivir_Def_Nuclease"/>
</dbReference>
<protein>
    <submittedName>
        <fullName evidence="3">AAA family ATPase</fullName>
    </submittedName>
</protein>
<keyword evidence="4" id="KW-1185">Reference proteome</keyword>